<gene>
    <name evidence="2" type="ORF">ANANG_G00261810</name>
</gene>
<dbReference type="Pfam" id="PF15479">
    <property type="entry name" value="DUF4639"/>
    <property type="match status" value="1"/>
</dbReference>
<accession>A0A9D3RLE6</accession>
<dbReference type="PANTHER" id="PTHR34438">
    <property type="entry name" value="SI:DKEY-97L20.6"/>
    <property type="match status" value="1"/>
</dbReference>
<reference evidence="2" key="1">
    <citation type="submission" date="2021-01" db="EMBL/GenBank/DDBJ databases">
        <title>A chromosome-scale assembly of European eel, Anguilla anguilla.</title>
        <authorList>
            <person name="Henkel C."/>
            <person name="Jong-Raadsen S.A."/>
            <person name="Dufour S."/>
            <person name="Weltzien F.-A."/>
            <person name="Palstra A.P."/>
            <person name="Pelster B."/>
            <person name="Spaink H.P."/>
            <person name="Van Den Thillart G.E."/>
            <person name="Jansen H."/>
            <person name="Zahm M."/>
            <person name="Klopp C."/>
            <person name="Cedric C."/>
            <person name="Louis A."/>
            <person name="Berthelot C."/>
            <person name="Parey E."/>
            <person name="Roest Crollius H."/>
            <person name="Montfort J."/>
            <person name="Robinson-Rechavi M."/>
            <person name="Bucao C."/>
            <person name="Bouchez O."/>
            <person name="Gislard M."/>
            <person name="Lluch J."/>
            <person name="Milhes M."/>
            <person name="Lampietro C."/>
            <person name="Lopez Roques C."/>
            <person name="Donnadieu C."/>
            <person name="Braasch I."/>
            <person name="Desvignes T."/>
            <person name="Postlethwait J."/>
            <person name="Bobe J."/>
            <person name="Guiguen Y."/>
            <person name="Dirks R."/>
        </authorList>
    </citation>
    <scope>NUCLEOTIDE SEQUENCE</scope>
    <source>
        <strain evidence="2">Tag_6206</strain>
        <tissue evidence="2">Liver</tissue>
    </source>
</reference>
<protein>
    <submittedName>
        <fullName evidence="2">Uncharacterized protein</fullName>
    </submittedName>
</protein>
<name>A0A9D3RLE6_ANGAN</name>
<dbReference type="PANTHER" id="PTHR34438:SF1">
    <property type="entry name" value="CHROMOSOME 2 OPEN READING FRAME 81"/>
    <property type="match status" value="1"/>
</dbReference>
<feature type="region of interest" description="Disordered" evidence="1">
    <location>
        <begin position="354"/>
        <end position="373"/>
    </location>
</feature>
<feature type="compositionally biased region" description="Polar residues" evidence="1">
    <location>
        <begin position="192"/>
        <end position="201"/>
    </location>
</feature>
<dbReference type="InterPro" id="IPR028042">
    <property type="entry name" value="DUF4639"/>
</dbReference>
<dbReference type="EMBL" id="JAFIRN010000015">
    <property type="protein sequence ID" value="KAG5834465.1"/>
    <property type="molecule type" value="Genomic_DNA"/>
</dbReference>
<comment type="caution">
    <text evidence="2">The sequence shown here is derived from an EMBL/GenBank/DDBJ whole genome shotgun (WGS) entry which is preliminary data.</text>
</comment>
<feature type="region of interest" description="Disordered" evidence="1">
    <location>
        <begin position="28"/>
        <end position="59"/>
    </location>
</feature>
<evidence type="ECO:0000256" key="1">
    <source>
        <dbReference type="SAM" id="MobiDB-lite"/>
    </source>
</evidence>
<feature type="region of interest" description="Disordered" evidence="1">
    <location>
        <begin position="185"/>
        <end position="267"/>
    </location>
</feature>
<keyword evidence="3" id="KW-1185">Reference proteome</keyword>
<dbReference type="AlphaFoldDB" id="A0A9D3RLE6"/>
<feature type="compositionally biased region" description="Basic and acidic residues" evidence="1">
    <location>
        <begin position="202"/>
        <end position="219"/>
    </location>
</feature>
<evidence type="ECO:0000313" key="3">
    <source>
        <dbReference type="Proteomes" id="UP001044222"/>
    </source>
</evidence>
<dbReference type="Proteomes" id="UP001044222">
    <property type="component" value="Chromosome 15"/>
</dbReference>
<evidence type="ECO:0000313" key="2">
    <source>
        <dbReference type="EMBL" id="KAG5834465.1"/>
    </source>
</evidence>
<proteinExistence type="predicted"/>
<organism evidence="2 3">
    <name type="scientific">Anguilla anguilla</name>
    <name type="common">European freshwater eel</name>
    <name type="synonym">Muraena anguilla</name>
    <dbReference type="NCBI Taxonomy" id="7936"/>
    <lineage>
        <taxon>Eukaryota</taxon>
        <taxon>Metazoa</taxon>
        <taxon>Chordata</taxon>
        <taxon>Craniata</taxon>
        <taxon>Vertebrata</taxon>
        <taxon>Euteleostomi</taxon>
        <taxon>Actinopterygii</taxon>
        <taxon>Neopterygii</taxon>
        <taxon>Teleostei</taxon>
        <taxon>Anguilliformes</taxon>
        <taxon>Anguillidae</taxon>
        <taxon>Anguilla</taxon>
    </lineage>
</organism>
<sequence length="463" mass="51489">MGEVEAIPGCTHHVDHIGMNHSEVVSMSRSASKVRAEKSRAAPAPVLPPPPSPTHHVDRASIVPGHLTKSEWMDMVEQEEGEEVVAELLDELMCRVMEKCYQVYLQRQLVPFTVSWAQHSLVQTLEWQFLVRDDGDGQDHAPFWEQDSEPPPCEIDSWAQGCVPVVHSRPIPKNIPLQRSAELPLADAANPGSPQAKNISQSERKEDHSDWYPCKEDKNQNGCEGHAGLKPRMLIPCPPSKREDKKKHPLPNCPAIQAPQGRNSPCVSRGPISHSINMEEHPIPKEQTISVSKYKRAQKHSDLSAVKRLDAARLVRHQVLPGFEVLESHVSQLPIGKSSVPPIPHQKQDKHNTKLPAALKPPTNSQMPHKVRRRSTVDGALWLSSRKRNIQDVGQSLGSMPLSAGLLLDTMVLSPGVTLKDPRKVHTNTYEMRLSQTGQRANLEPIRSSLPTPLFSKDQLMSG</sequence>